<protein>
    <submittedName>
        <fullName evidence="3">Uncharacterized protein</fullName>
    </submittedName>
</protein>
<evidence type="ECO:0000313" key="3">
    <source>
        <dbReference type="EMBL" id="TCD60060.1"/>
    </source>
</evidence>
<feature type="region of interest" description="Disordered" evidence="1">
    <location>
        <begin position="29"/>
        <end position="155"/>
    </location>
</feature>
<feature type="compositionally biased region" description="Polar residues" evidence="1">
    <location>
        <begin position="92"/>
        <end position="105"/>
    </location>
</feature>
<feature type="compositionally biased region" description="Pro residues" evidence="1">
    <location>
        <begin position="131"/>
        <end position="155"/>
    </location>
</feature>
<name>A0A4R0R074_9APHY</name>
<organism evidence="3 4">
    <name type="scientific">Steccherinum ochraceum</name>
    <dbReference type="NCBI Taxonomy" id="92696"/>
    <lineage>
        <taxon>Eukaryota</taxon>
        <taxon>Fungi</taxon>
        <taxon>Dikarya</taxon>
        <taxon>Basidiomycota</taxon>
        <taxon>Agaricomycotina</taxon>
        <taxon>Agaricomycetes</taxon>
        <taxon>Polyporales</taxon>
        <taxon>Steccherinaceae</taxon>
        <taxon>Steccherinum</taxon>
    </lineage>
</organism>
<evidence type="ECO:0000256" key="1">
    <source>
        <dbReference type="SAM" id="MobiDB-lite"/>
    </source>
</evidence>
<dbReference type="EMBL" id="RWJN01000667">
    <property type="protein sequence ID" value="TCD60060.1"/>
    <property type="molecule type" value="Genomic_DNA"/>
</dbReference>
<feature type="chain" id="PRO_5020549367" evidence="2">
    <location>
        <begin position="23"/>
        <end position="155"/>
    </location>
</feature>
<gene>
    <name evidence="3" type="ORF">EIP91_010794</name>
</gene>
<reference evidence="3 4" key="1">
    <citation type="submission" date="2018-11" db="EMBL/GenBank/DDBJ databases">
        <title>Genome assembly of Steccherinum ochraceum LE-BIN_3174, the white-rot fungus of the Steccherinaceae family (The Residual Polyporoid clade, Polyporales, Basidiomycota).</title>
        <authorList>
            <person name="Fedorova T.V."/>
            <person name="Glazunova O.A."/>
            <person name="Landesman E.O."/>
            <person name="Moiseenko K.V."/>
            <person name="Psurtseva N.V."/>
            <person name="Savinova O.S."/>
            <person name="Shakhova N.V."/>
            <person name="Tyazhelova T.V."/>
            <person name="Vasina D.V."/>
        </authorList>
    </citation>
    <scope>NUCLEOTIDE SEQUENCE [LARGE SCALE GENOMIC DNA]</scope>
    <source>
        <strain evidence="3 4">LE-BIN_3174</strain>
    </source>
</reference>
<proteinExistence type="predicted"/>
<sequence>MRLTFASATLFALAATATLSASFPITESSVYPRSDVPSRSLPDTIENMNELRKRIGGAGESNADGGPSAGVSTNESAEANRARLGARRKQRASSTTSSGFPQGRNSPHPPMALPAVAPQAASLPPGQLRLPPAPPSRSPPPSISRPSVPSPPAQS</sequence>
<evidence type="ECO:0000313" key="4">
    <source>
        <dbReference type="Proteomes" id="UP000292702"/>
    </source>
</evidence>
<comment type="caution">
    <text evidence="3">The sequence shown here is derived from an EMBL/GenBank/DDBJ whole genome shotgun (WGS) entry which is preliminary data.</text>
</comment>
<evidence type="ECO:0000256" key="2">
    <source>
        <dbReference type="SAM" id="SignalP"/>
    </source>
</evidence>
<keyword evidence="4" id="KW-1185">Reference proteome</keyword>
<keyword evidence="2" id="KW-0732">Signal</keyword>
<feature type="signal peptide" evidence="2">
    <location>
        <begin position="1"/>
        <end position="22"/>
    </location>
</feature>
<accession>A0A4R0R074</accession>
<dbReference type="AlphaFoldDB" id="A0A4R0R074"/>
<dbReference type="Proteomes" id="UP000292702">
    <property type="component" value="Unassembled WGS sequence"/>
</dbReference>